<dbReference type="InterPro" id="IPR022301">
    <property type="entry name" value="Integral_membrane_YjbE"/>
</dbReference>
<evidence type="ECO:0000256" key="3">
    <source>
        <dbReference type="ARBA" id="ARBA00022692"/>
    </source>
</evidence>
<feature type="transmembrane region" description="Helical" evidence="6">
    <location>
        <begin position="202"/>
        <end position="222"/>
    </location>
</feature>
<keyword evidence="8" id="KW-1185">Reference proteome</keyword>
<dbReference type="NCBIfam" id="TIGR03717">
    <property type="entry name" value="R_switched_YjbE"/>
    <property type="match status" value="1"/>
</dbReference>
<keyword evidence="5 6" id="KW-0472">Membrane</keyword>
<feature type="transmembrane region" description="Helical" evidence="6">
    <location>
        <begin position="47"/>
        <end position="68"/>
    </location>
</feature>
<protein>
    <recommendedName>
        <fullName evidence="9">Tellurium resistance protein TerC</fullName>
    </recommendedName>
</protein>
<gene>
    <name evidence="7" type="ORF">PG2T_13640</name>
</gene>
<evidence type="ECO:0000256" key="5">
    <source>
        <dbReference type="ARBA" id="ARBA00023136"/>
    </source>
</evidence>
<dbReference type="KEGG" id="gbi:PG2T_13640"/>
<dbReference type="STRING" id="1810504.PG2T_13640"/>
<feature type="transmembrane region" description="Helical" evidence="6">
    <location>
        <begin position="12"/>
        <end position="35"/>
    </location>
</feature>
<dbReference type="InParanoid" id="A0A1B1YWI8"/>
<evidence type="ECO:0000256" key="4">
    <source>
        <dbReference type="ARBA" id="ARBA00022989"/>
    </source>
</evidence>
<evidence type="ECO:0000256" key="6">
    <source>
        <dbReference type="SAM" id="Phobius"/>
    </source>
</evidence>
<dbReference type="RefSeq" id="WP_068806654.1">
    <property type="nucleotide sequence ID" value="NZ_CP014671.1"/>
</dbReference>
<comment type="similarity">
    <text evidence="2">Belongs to the TerC family.</text>
</comment>
<organism evidence="7 8">
    <name type="scientific">Immundisolibacter cernigliae</name>
    <dbReference type="NCBI Taxonomy" id="1810504"/>
    <lineage>
        <taxon>Bacteria</taxon>
        <taxon>Pseudomonadati</taxon>
        <taxon>Pseudomonadota</taxon>
        <taxon>Gammaproteobacteria</taxon>
        <taxon>Immundisolibacterales</taxon>
        <taxon>Immundisolibacteraceae</taxon>
        <taxon>Immundisolibacter</taxon>
    </lineage>
</organism>
<feature type="transmembrane region" description="Helical" evidence="6">
    <location>
        <begin position="138"/>
        <end position="159"/>
    </location>
</feature>
<sequence>MHDIPSGAAFWIALLQIIGIDIVLSGDNAVVIALASRGLPPAQRRRAVLLGTGAAIAMRVVLALMAAALMSYPGLKLAGGLLLLWIGVSLLRPQGSEGGHDGPTSTTLAGAVRTILVADVAMSLDNVVGIAAAAKGSALLLILGLAISIPLIIFSSAVLLRLMDRYPVIIVIGAALLGYVAAEMMVTDGLMRDWLTATVPYVHRVAPVLGALLVVIVGKWLAARLPAPAHEVPLAAPGGGQTDTHKEREQ</sequence>
<dbReference type="OrthoDB" id="5295733at2"/>
<evidence type="ECO:0008006" key="9">
    <source>
        <dbReference type="Google" id="ProtNLM"/>
    </source>
</evidence>
<proteinExistence type="inferred from homology"/>
<feature type="transmembrane region" description="Helical" evidence="6">
    <location>
        <begin position="166"/>
        <end position="182"/>
    </location>
</feature>
<dbReference type="AlphaFoldDB" id="A0A1B1YWI8"/>
<keyword evidence="3 6" id="KW-0812">Transmembrane</keyword>
<keyword evidence="4 6" id="KW-1133">Transmembrane helix</keyword>
<reference evidence="8" key="1">
    <citation type="submission" date="2016-03" db="EMBL/GenBank/DDBJ databases">
        <title>Complete genome sequence of Solimmundus cernigliae, representing a novel lineage of polycyclic aromatic hydrocarbon degraders within the Gammaproteobacteria.</title>
        <authorList>
            <person name="Singleton D.R."/>
            <person name="Dickey A.N."/>
            <person name="Scholl E.H."/>
            <person name="Wright F.A."/>
            <person name="Aitken M.D."/>
        </authorList>
    </citation>
    <scope>NUCLEOTIDE SEQUENCE [LARGE SCALE GENOMIC DNA]</scope>
    <source>
        <strain evidence="8">TR3.2</strain>
    </source>
</reference>
<accession>A0A1B1YWI8</accession>
<evidence type="ECO:0000256" key="1">
    <source>
        <dbReference type="ARBA" id="ARBA00004141"/>
    </source>
</evidence>
<dbReference type="GO" id="GO:0016020">
    <property type="term" value="C:membrane"/>
    <property type="evidence" value="ECO:0007669"/>
    <property type="project" value="UniProtKB-SubCell"/>
</dbReference>
<comment type="subcellular location">
    <subcellularLocation>
        <location evidence="1">Membrane</location>
        <topology evidence="1">Multi-pass membrane protein</topology>
    </subcellularLocation>
</comment>
<dbReference type="InterPro" id="IPR005496">
    <property type="entry name" value="Integral_membrane_TerC"/>
</dbReference>
<dbReference type="Pfam" id="PF03741">
    <property type="entry name" value="TerC"/>
    <property type="match status" value="1"/>
</dbReference>
<dbReference type="Proteomes" id="UP000092952">
    <property type="component" value="Chromosome"/>
</dbReference>
<dbReference type="PANTHER" id="PTHR30238:SF4">
    <property type="entry name" value="SLL1022 PROTEIN"/>
    <property type="match status" value="1"/>
</dbReference>
<dbReference type="PANTHER" id="PTHR30238">
    <property type="entry name" value="MEMBRANE BOUND PREDICTED REDOX MODULATOR"/>
    <property type="match status" value="1"/>
</dbReference>
<name>A0A1B1YWI8_9GAMM</name>
<evidence type="ECO:0000256" key="2">
    <source>
        <dbReference type="ARBA" id="ARBA00007511"/>
    </source>
</evidence>
<evidence type="ECO:0000313" key="8">
    <source>
        <dbReference type="Proteomes" id="UP000092952"/>
    </source>
</evidence>
<dbReference type="EMBL" id="CP014671">
    <property type="protein sequence ID" value="ANX05119.1"/>
    <property type="molecule type" value="Genomic_DNA"/>
</dbReference>
<evidence type="ECO:0000313" key="7">
    <source>
        <dbReference type="EMBL" id="ANX05119.1"/>
    </source>
</evidence>